<dbReference type="KEGG" id="bmei:Spa11_21720"/>
<evidence type="ECO:0000256" key="1">
    <source>
        <dbReference type="ARBA" id="ARBA00004127"/>
    </source>
</evidence>
<dbReference type="Pfam" id="PF00860">
    <property type="entry name" value="Xan_ur_permease"/>
    <property type="match status" value="1"/>
</dbReference>
<dbReference type="InterPro" id="IPR006043">
    <property type="entry name" value="NCS2"/>
</dbReference>
<dbReference type="InterPro" id="IPR045018">
    <property type="entry name" value="Azg-like"/>
</dbReference>
<feature type="transmembrane region" description="Helical" evidence="7">
    <location>
        <begin position="119"/>
        <end position="141"/>
    </location>
</feature>
<dbReference type="GO" id="GO:0005345">
    <property type="term" value="F:purine nucleobase transmembrane transporter activity"/>
    <property type="evidence" value="ECO:0007669"/>
    <property type="project" value="TreeGrafter"/>
</dbReference>
<proteinExistence type="inferred from homology"/>
<dbReference type="EMBL" id="CP036349">
    <property type="protein sequence ID" value="QDV73973.1"/>
    <property type="molecule type" value="Genomic_DNA"/>
</dbReference>
<dbReference type="AlphaFoldDB" id="A0A518K855"/>
<feature type="transmembrane region" description="Helical" evidence="7">
    <location>
        <begin position="197"/>
        <end position="214"/>
    </location>
</feature>
<keyword evidence="9" id="KW-1185">Reference proteome</keyword>
<feature type="transmembrane region" description="Helical" evidence="7">
    <location>
        <begin position="265"/>
        <end position="287"/>
    </location>
</feature>
<keyword evidence="5 7" id="KW-1133">Transmembrane helix</keyword>
<feature type="transmembrane region" description="Helical" evidence="7">
    <location>
        <begin position="42"/>
        <end position="66"/>
    </location>
</feature>
<protein>
    <submittedName>
        <fullName evidence="8">Permease YicO</fullName>
    </submittedName>
</protein>
<feature type="transmembrane region" description="Helical" evidence="7">
    <location>
        <begin position="365"/>
        <end position="385"/>
    </location>
</feature>
<evidence type="ECO:0000256" key="5">
    <source>
        <dbReference type="ARBA" id="ARBA00022989"/>
    </source>
</evidence>
<comment type="similarity">
    <text evidence="2">Belongs to the nucleobase:cation symporter-2 (NCS2) (TC 2.A.40) family. Azg-like subfamily.</text>
</comment>
<evidence type="ECO:0000313" key="9">
    <source>
        <dbReference type="Proteomes" id="UP000316426"/>
    </source>
</evidence>
<reference evidence="8 9" key="1">
    <citation type="submission" date="2019-02" db="EMBL/GenBank/DDBJ databases">
        <title>Deep-cultivation of Planctomycetes and their phenomic and genomic characterization uncovers novel biology.</title>
        <authorList>
            <person name="Wiegand S."/>
            <person name="Jogler M."/>
            <person name="Boedeker C."/>
            <person name="Pinto D."/>
            <person name="Vollmers J."/>
            <person name="Rivas-Marin E."/>
            <person name="Kohn T."/>
            <person name="Peeters S.H."/>
            <person name="Heuer A."/>
            <person name="Rast P."/>
            <person name="Oberbeckmann S."/>
            <person name="Bunk B."/>
            <person name="Jeske O."/>
            <person name="Meyerdierks A."/>
            <person name="Storesund J.E."/>
            <person name="Kallscheuer N."/>
            <person name="Luecker S."/>
            <person name="Lage O.M."/>
            <person name="Pohl T."/>
            <person name="Merkel B.J."/>
            <person name="Hornburger P."/>
            <person name="Mueller R.-W."/>
            <person name="Bruemmer F."/>
            <person name="Labrenz M."/>
            <person name="Spormann A.M."/>
            <person name="Op den Camp H."/>
            <person name="Overmann J."/>
            <person name="Amann R."/>
            <person name="Jetten M.S.M."/>
            <person name="Mascher T."/>
            <person name="Medema M.H."/>
            <person name="Devos D.P."/>
            <person name="Kaster A.-K."/>
            <person name="Ovreas L."/>
            <person name="Rohde M."/>
            <person name="Galperin M.Y."/>
            <person name="Jogler C."/>
        </authorList>
    </citation>
    <scope>NUCLEOTIDE SEQUENCE [LARGE SCALE GENOMIC DNA]</scope>
    <source>
        <strain evidence="8 9">Spa11</strain>
    </source>
</reference>
<feature type="transmembrane region" description="Helical" evidence="7">
    <location>
        <begin position="72"/>
        <end position="91"/>
    </location>
</feature>
<evidence type="ECO:0000256" key="4">
    <source>
        <dbReference type="ARBA" id="ARBA00022692"/>
    </source>
</evidence>
<evidence type="ECO:0000256" key="7">
    <source>
        <dbReference type="SAM" id="Phobius"/>
    </source>
</evidence>
<dbReference type="PANTHER" id="PTHR43337:SF1">
    <property type="entry name" value="XANTHINE_URACIL PERMEASE C887.17-RELATED"/>
    <property type="match status" value="1"/>
</dbReference>
<feature type="transmembrane region" description="Helical" evidence="7">
    <location>
        <begin position="153"/>
        <end position="177"/>
    </location>
</feature>
<keyword evidence="3" id="KW-0813">Transport</keyword>
<feature type="transmembrane region" description="Helical" evidence="7">
    <location>
        <begin position="436"/>
        <end position="453"/>
    </location>
</feature>
<evidence type="ECO:0000256" key="2">
    <source>
        <dbReference type="ARBA" id="ARBA00005697"/>
    </source>
</evidence>
<dbReference type="GO" id="GO:0012505">
    <property type="term" value="C:endomembrane system"/>
    <property type="evidence" value="ECO:0007669"/>
    <property type="project" value="UniProtKB-SubCell"/>
</dbReference>
<name>A0A518K855_9BACT</name>
<evidence type="ECO:0000313" key="8">
    <source>
        <dbReference type="EMBL" id="QDV73973.1"/>
    </source>
</evidence>
<feature type="transmembrane region" description="Helical" evidence="7">
    <location>
        <begin position="397"/>
        <end position="424"/>
    </location>
</feature>
<comment type="subcellular location">
    <subcellularLocation>
        <location evidence="1">Endomembrane system</location>
        <topology evidence="1">Multi-pass membrane protein</topology>
    </subcellularLocation>
</comment>
<organism evidence="8 9">
    <name type="scientific">Botrimarina mediterranea</name>
    <dbReference type="NCBI Taxonomy" id="2528022"/>
    <lineage>
        <taxon>Bacteria</taxon>
        <taxon>Pseudomonadati</taxon>
        <taxon>Planctomycetota</taxon>
        <taxon>Planctomycetia</taxon>
        <taxon>Pirellulales</taxon>
        <taxon>Lacipirellulaceae</taxon>
        <taxon>Botrimarina</taxon>
    </lineage>
</organism>
<dbReference type="GO" id="GO:0005886">
    <property type="term" value="C:plasma membrane"/>
    <property type="evidence" value="ECO:0007669"/>
    <property type="project" value="TreeGrafter"/>
</dbReference>
<evidence type="ECO:0000256" key="6">
    <source>
        <dbReference type="ARBA" id="ARBA00023136"/>
    </source>
</evidence>
<sequence>MAASPTRWRLGVVSMSPMQSVFGYLMRDALGRTTTVGAELRGAVATFLTMAYILPVNAGILSAAVGVEATPSLVACTALAAGVCCLLMGLVANAPIALASGMGLNALIAFNVAEQAGSWQAAMGLVVIEGLLILALVLLGLREAVLDAIPRSLRLAIGAGIGLFIALIGLSNAGIVVQGAPAPPAGPLLAAGDLREPTTAVSLAGLAITAALLACRVKGTLILGIAATTLLAWAAGLVTPPSGWGWPSFDVAFQADLAGALRWELVPVLFALMVVDFFDTLGTATAIAEEGGLHDEEGRLHGVRRVLAVDSISASIGGLLGVSSVTSYIESAAGVAEGARTGLHTVFVGLLFLLAIFVSPLAAAIPAAATAPALILVGFLMLRQIAELDFERLDEAIPAFITLLTIPMTFSIAHGIGYGVLSYVAIKLLTGRCREVGAVLSAVAAVFAIYLAYER</sequence>
<dbReference type="Proteomes" id="UP000316426">
    <property type="component" value="Chromosome"/>
</dbReference>
<feature type="transmembrane region" description="Helical" evidence="7">
    <location>
        <begin position="221"/>
        <end position="239"/>
    </location>
</feature>
<evidence type="ECO:0000256" key="3">
    <source>
        <dbReference type="ARBA" id="ARBA00022448"/>
    </source>
</evidence>
<keyword evidence="6 7" id="KW-0472">Membrane</keyword>
<accession>A0A518K855</accession>
<gene>
    <name evidence="8" type="primary">yicO</name>
    <name evidence="8" type="ORF">Spa11_21720</name>
</gene>
<keyword evidence="4 7" id="KW-0812">Transmembrane</keyword>
<dbReference type="PANTHER" id="PTHR43337">
    <property type="entry name" value="XANTHINE/URACIL PERMEASE C887.17-RELATED"/>
    <property type="match status" value="1"/>
</dbReference>